<evidence type="ECO:0000256" key="2">
    <source>
        <dbReference type="SAM" id="MobiDB-lite"/>
    </source>
</evidence>
<feature type="region of interest" description="Disordered" evidence="2">
    <location>
        <begin position="387"/>
        <end position="414"/>
    </location>
</feature>
<dbReference type="EMBL" id="BRXZ01001990">
    <property type="protein sequence ID" value="GMH51693.1"/>
    <property type="molecule type" value="Genomic_DNA"/>
</dbReference>
<sequence>MTKAQIQVGDIEPVVPVEEDTGSLKPLTEANLPGDGFNVIDQPGRFDDGGVNDLQLILDIRDHALRRQKGDHEYMKLLNGDNLPKARVGQIQELSRSDQKAKLAQLLFVEDPDDEDRGPSEVFYGEAGGHNDDARTTEHKKFRLYQAMNALRLSIMLKEAGCTSLALSELAKRRLQVIKEGGGSALRAAEMALEIAGDGSWDPDLVVLEAEDAANIVEGPGADTEGKALNEGRVENRSAHGLGNPALCGKFINGRVSALCTRSGLLQKGNALQALKRFGEAREAYNQTMDFLKDEIRVSRIDWERHSILLNIGNTYLAEGDFTTAKTYYTKASDLGKEHISLELGSTKDGKNMVAASLKALARGYKVTGDVAEAKRILGELVEERRAAMEEEKREEEEKEKRAKEGEQATIKAN</sequence>
<dbReference type="Pfam" id="PF13181">
    <property type="entry name" value="TPR_8"/>
    <property type="match status" value="1"/>
</dbReference>
<evidence type="ECO:0000313" key="3">
    <source>
        <dbReference type="EMBL" id="GMH51693.1"/>
    </source>
</evidence>
<dbReference type="Gene3D" id="1.25.40.10">
    <property type="entry name" value="Tetratricopeptide repeat domain"/>
    <property type="match status" value="1"/>
</dbReference>
<dbReference type="OrthoDB" id="37692at2759"/>
<reference evidence="3" key="1">
    <citation type="submission" date="2022-07" db="EMBL/GenBank/DDBJ databases">
        <title>Genome analysis of Parmales, a sister group of diatoms, reveals the evolutionary specialization of diatoms from phago-mixotrophs to photoautotrophs.</title>
        <authorList>
            <person name="Ban H."/>
            <person name="Sato S."/>
            <person name="Yoshikawa S."/>
            <person name="Kazumasa Y."/>
            <person name="Nakamura Y."/>
            <person name="Ichinomiya M."/>
            <person name="Saitoh K."/>
            <person name="Sato N."/>
            <person name="Blanc-Mathieu R."/>
            <person name="Endo H."/>
            <person name="Kuwata A."/>
            <person name="Ogata H."/>
        </authorList>
    </citation>
    <scope>NUCLEOTIDE SEQUENCE</scope>
</reference>
<dbReference type="InterPro" id="IPR019734">
    <property type="entry name" value="TPR_rpt"/>
</dbReference>
<feature type="region of interest" description="Disordered" evidence="2">
    <location>
        <begin position="113"/>
        <end position="134"/>
    </location>
</feature>
<proteinExistence type="predicted"/>
<evidence type="ECO:0000256" key="1">
    <source>
        <dbReference type="PROSITE-ProRule" id="PRU00339"/>
    </source>
</evidence>
<name>A0A9W7DQP3_9STRA</name>
<keyword evidence="1" id="KW-0802">TPR repeat</keyword>
<dbReference type="InterPro" id="IPR011990">
    <property type="entry name" value="TPR-like_helical_dom_sf"/>
</dbReference>
<evidence type="ECO:0000313" key="4">
    <source>
        <dbReference type="Proteomes" id="UP001165082"/>
    </source>
</evidence>
<comment type="caution">
    <text evidence="3">The sequence shown here is derived from an EMBL/GenBank/DDBJ whole genome shotgun (WGS) entry which is preliminary data.</text>
</comment>
<organism evidence="3 4">
    <name type="scientific">Triparma retinervis</name>
    <dbReference type="NCBI Taxonomy" id="2557542"/>
    <lineage>
        <taxon>Eukaryota</taxon>
        <taxon>Sar</taxon>
        <taxon>Stramenopiles</taxon>
        <taxon>Ochrophyta</taxon>
        <taxon>Bolidophyceae</taxon>
        <taxon>Parmales</taxon>
        <taxon>Triparmaceae</taxon>
        <taxon>Triparma</taxon>
    </lineage>
</organism>
<dbReference type="SUPFAM" id="SSF48452">
    <property type="entry name" value="TPR-like"/>
    <property type="match status" value="1"/>
</dbReference>
<keyword evidence="4" id="KW-1185">Reference proteome</keyword>
<dbReference type="SMART" id="SM00028">
    <property type="entry name" value="TPR"/>
    <property type="match status" value="2"/>
</dbReference>
<accession>A0A9W7DQP3</accession>
<protein>
    <submittedName>
        <fullName evidence="3">Uncharacterized protein</fullName>
    </submittedName>
</protein>
<gene>
    <name evidence="3" type="ORF">TrRE_jg13396</name>
</gene>
<feature type="repeat" description="TPR" evidence="1">
    <location>
        <begin position="306"/>
        <end position="339"/>
    </location>
</feature>
<dbReference type="AlphaFoldDB" id="A0A9W7DQP3"/>
<dbReference type="PROSITE" id="PS50005">
    <property type="entry name" value="TPR"/>
    <property type="match status" value="1"/>
</dbReference>
<dbReference type="Proteomes" id="UP001165082">
    <property type="component" value="Unassembled WGS sequence"/>
</dbReference>